<evidence type="ECO:0000256" key="2">
    <source>
        <dbReference type="ARBA" id="ARBA00022857"/>
    </source>
</evidence>
<reference evidence="4" key="1">
    <citation type="journal article" date="2020" name="Stud. Mycol.">
        <title>101 Dothideomycetes genomes: a test case for predicting lifestyles and emergence of pathogens.</title>
        <authorList>
            <person name="Haridas S."/>
            <person name="Albert R."/>
            <person name="Binder M."/>
            <person name="Bloem J."/>
            <person name="Labutti K."/>
            <person name="Salamov A."/>
            <person name="Andreopoulos B."/>
            <person name="Baker S."/>
            <person name="Barry K."/>
            <person name="Bills G."/>
            <person name="Bluhm B."/>
            <person name="Cannon C."/>
            <person name="Castanera R."/>
            <person name="Culley D."/>
            <person name="Daum C."/>
            <person name="Ezra D."/>
            <person name="Gonzalez J."/>
            <person name="Henrissat B."/>
            <person name="Kuo A."/>
            <person name="Liang C."/>
            <person name="Lipzen A."/>
            <person name="Lutzoni F."/>
            <person name="Magnuson J."/>
            <person name="Mondo S."/>
            <person name="Nolan M."/>
            <person name="Ohm R."/>
            <person name="Pangilinan J."/>
            <person name="Park H.-J."/>
            <person name="Ramirez L."/>
            <person name="Alfaro M."/>
            <person name="Sun H."/>
            <person name="Tritt A."/>
            <person name="Yoshinaga Y."/>
            <person name="Zwiers L.-H."/>
            <person name="Turgeon B."/>
            <person name="Goodwin S."/>
            <person name="Spatafora J."/>
            <person name="Crous P."/>
            <person name="Grigoriev I."/>
        </authorList>
    </citation>
    <scope>NUCLEOTIDE SEQUENCE</scope>
    <source>
        <strain evidence="4">CBS 473.64</strain>
    </source>
</reference>
<gene>
    <name evidence="4" type="ORF">P280DRAFT_434511</name>
</gene>
<dbReference type="EMBL" id="MU006796">
    <property type="protein sequence ID" value="KAF2636853.1"/>
    <property type="molecule type" value="Genomic_DNA"/>
</dbReference>
<dbReference type="SUPFAM" id="SSF51735">
    <property type="entry name" value="NAD(P)-binding Rossmann-fold domains"/>
    <property type="match status" value="1"/>
</dbReference>
<dbReference type="Proteomes" id="UP000799753">
    <property type="component" value="Unassembled WGS sequence"/>
</dbReference>
<protein>
    <submittedName>
        <fullName evidence="4">Putative short-chain dehydrogenase/reductase family protein</fullName>
    </submittedName>
</protein>
<evidence type="ECO:0000313" key="5">
    <source>
        <dbReference type="Proteomes" id="UP000799753"/>
    </source>
</evidence>
<evidence type="ECO:0000256" key="3">
    <source>
        <dbReference type="ARBA" id="ARBA00023002"/>
    </source>
</evidence>
<dbReference type="AlphaFoldDB" id="A0A6A6RR23"/>
<accession>A0A6A6RR23</accession>
<dbReference type="InterPro" id="IPR036291">
    <property type="entry name" value="NAD(P)-bd_dom_sf"/>
</dbReference>
<keyword evidence="3" id="KW-0560">Oxidoreductase</keyword>
<dbReference type="InterPro" id="IPR002347">
    <property type="entry name" value="SDR_fam"/>
</dbReference>
<dbReference type="PRINTS" id="PR00081">
    <property type="entry name" value="GDHRDH"/>
</dbReference>
<dbReference type="PANTHER" id="PTHR24320">
    <property type="entry name" value="RETINOL DEHYDROGENASE"/>
    <property type="match status" value="1"/>
</dbReference>
<dbReference type="PANTHER" id="PTHR24320:SF252">
    <property type="entry name" value="DEHYDROGENASE_REDUCTASE FAMILY PROTEIN, PUTATIVE (AFU_ORTHOLOGUE AFUA_3G08550)-RELATED"/>
    <property type="match status" value="1"/>
</dbReference>
<evidence type="ECO:0000313" key="4">
    <source>
        <dbReference type="EMBL" id="KAF2636853.1"/>
    </source>
</evidence>
<sequence>MSKDLQPLRISAGKLFLQSQVCTKPQKPPASTDLTDQTAIVSGSNIGIGLQCCDELLKLGLSHLIMAVRSSDKGEKAAAPLRKAYPKARIDIWTLDMLSYDSIQLFVQRCETELKRLDVVILNAALILQEFTIHKPTGHEAMVQTNYLSTALLSLLLLPVLKEKRQSNTPGRLTIVSSGMALMAEMKKWYTEDLILPSFDNGTGWNLMAVTNRYSTTKTLLLMFISKLSDNMSASSVIVNAVDPGLTQGTGLHRNSHGPVKTIMTFAKMVTARSLQQGAWTYVDAAVVKGAESHGSFVMDWKICPFHDLMYTPEGKKATERLWAETLEELRFAHVSEVLKSVG</sequence>
<dbReference type="OrthoDB" id="542013at2759"/>
<comment type="similarity">
    <text evidence="1">Belongs to the short-chain dehydrogenases/reductases (SDR) family.</text>
</comment>
<dbReference type="GO" id="GO:0016491">
    <property type="term" value="F:oxidoreductase activity"/>
    <property type="evidence" value="ECO:0007669"/>
    <property type="project" value="UniProtKB-KW"/>
</dbReference>
<dbReference type="Pfam" id="PF00106">
    <property type="entry name" value="adh_short"/>
    <property type="match status" value="1"/>
</dbReference>
<keyword evidence="5" id="KW-1185">Reference proteome</keyword>
<organism evidence="4 5">
    <name type="scientific">Massarina eburnea CBS 473.64</name>
    <dbReference type="NCBI Taxonomy" id="1395130"/>
    <lineage>
        <taxon>Eukaryota</taxon>
        <taxon>Fungi</taxon>
        <taxon>Dikarya</taxon>
        <taxon>Ascomycota</taxon>
        <taxon>Pezizomycotina</taxon>
        <taxon>Dothideomycetes</taxon>
        <taxon>Pleosporomycetidae</taxon>
        <taxon>Pleosporales</taxon>
        <taxon>Massarineae</taxon>
        <taxon>Massarinaceae</taxon>
        <taxon>Massarina</taxon>
    </lineage>
</organism>
<evidence type="ECO:0000256" key="1">
    <source>
        <dbReference type="ARBA" id="ARBA00006484"/>
    </source>
</evidence>
<keyword evidence="2" id="KW-0521">NADP</keyword>
<name>A0A6A6RR23_9PLEO</name>
<proteinExistence type="inferred from homology"/>
<dbReference type="Gene3D" id="3.40.50.720">
    <property type="entry name" value="NAD(P)-binding Rossmann-like Domain"/>
    <property type="match status" value="1"/>
</dbReference>